<reference evidence="1" key="1">
    <citation type="submission" date="2018-02" db="EMBL/GenBank/DDBJ databases">
        <title>Rhizophora mucronata_Transcriptome.</title>
        <authorList>
            <person name="Meera S.P."/>
            <person name="Sreeshan A."/>
            <person name="Augustine A."/>
        </authorList>
    </citation>
    <scope>NUCLEOTIDE SEQUENCE</scope>
    <source>
        <tissue evidence="1">Leaf</tissue>
    </source>
</reference>
<accession>A0A2P2NL69</accession>
<evidence type="ECO:0000313" key="1">
    <source>
        <dbReference type="EMBL" id="MBX43232.1"/>
    </source>
</evidence>
<sequence length="16" mass="2076">MTYFRTLSSLWYKRHS</sequence>
<protein>
    <submittedName>
        <fullName evidence="1">Uncharacterized protein</fullName>
    </submittedName>
</protein>
<dbReference type="EMBL" id="GGEC01062748">
    <property type="protein sequence ID" value="MBX43232.1"/>
    <property type="molecule type" value="Transcribed_RNA"/>
</dbReference>
<name>A0A2P2NL69_RHIMU</name>
<dbReference type="AlphaFoldDB" id="A0A2P2NL69"/>
<proteinExistence type="predicted"/>
<organism evidence="1">
    <name type="scientific">Rhizophora mucronata</name>
    <name type="common">Asiatic mangrove</name>
    <dbReference type="NCBI Taxonomy" id="61149"/>
    <lineage>
        <taxon>Eukaryota</taxon>
        <taxon>Viridiplantae</taxon>
        <taxon>Streptophyta</taxon>
        <taxon>Embryophyta</taxon>
        <taxon>Tracheophyta</taxon>
        <taxon>Spermatophyta</taxon>
        <taxon>Magnoliopsida</taxon>
        <taxon>eudicotyledons</taxon>
        <taxon>Gunneridae</taxon>
        <taxon>Pentapetalae</taxon>
        <taxon>rosids</taxon>
        <taxon>fabids</taxon>
        <taxon>Malpighiales</taxon>
        <taxon>Rhizophoraceae</taxon>
        <taxon>Rhizophora</taxon>
    </lineage>
</organism>